<dbReference type="InterPro" id="IPR050873">
    <property type="entry name" value="V-ATPase_V0D/AC39_subunit"/>
</dbReference>
<dbReference type="InterPro" id="IPR002843">
    <property type="entry name" value="ATPase_V0-cplx_csu/dsu"/>
</dbReference>
<protein>
    <submittedName>
        <fullName evidence="3">V/A-type H+-transporting ATPase subunit C</fullName>
    </submittedName>
</protein>
<proteinExistence type="predicted"/>
<dbReference type="InterPro" id="IPR044911">
    <property type="entry name" value="V-type_ATPase_csu/dsu_dom_3"/>
</dbReference>
<dbReference type="PANTHER" id="PTHR38682">
    <property type="entry name" value="V-TYPE ATP SYNTHASE SUBUNIT C"/>
    <property type="match status" value="1"/>
</dbReference>
<dbReference type="Proteomes" id="UP000184035">
    <property type="component" value="Unassembled WGS sequence"/>
</dbReference>
<dbReference type="Pfam" id="PF01992">
    <property type="entry name" value="vATP-synt_AC39"/>
    <property type="match status" value="1"/>
</dbReference>
<sequence length="344" mass="41058">MGNLVEFSAVNSKMMAIKGKMIKKDVYDELLNAKDYNKVVEILRDKTHYKNLLEREDISVLRRINLEMLLNKNFVSLLEKLSHYFSGDYKKVISILFLRYEVEDLKLIIRGKFIEKDKEDIKKALLFRSKLNTIDYDYLIEAKNLDDLSERLKGSIYYKTIKRNIDKVDKSLFMLETELDFLYFSSIRKIVKKLNKENRKALEIIIGFQADLANLSWIYRGKFYYEITPEELYNFTIYDRYKLKKDLIKNLCYAKGIDEFRDLIRKFPYKSIYDTTDVANIQLNEKECLKKFVSKIFSKNESNLSTLLSFIILYRLEINEIITIAEEKRYSLDFDESKEYVAMN</sequence>
<dbReference type="PANTHER" id="PTHR38682:SF1">
    <property type="entry name" value="V-TYPE ATP SYNTHASE SUBUNIT C"/>
    <property type="match status" value="1"/>
</dbReference>
<dbReference type="RefSeq" id="WP_072895016.1">
    <property type="nucleotide sequence ID" value="NZ_FQVM01000009.1"/>
</dbReference>
<evidence type="ECO:0000256" key="2">
    <source>
        <dbReference type="ARBA" id="ARBA00023065"/>
    </source>
</evidence>
<keyword evidence="1" id="KW-0813">Transport</keyword>
<keyword evidence="4" id="KW-1185">Reference proteome</keyword>
<evidence type="ECO:0000256" key="1">
    <source>
        <dbReference type="ARBA" id="ARBA00022448"/>
    </source>
</evidence>
<organism evidence="3 4">
    <name type="scientific">Clostridium fallax</name>
    <dbReference type="NCBI Taxonomy" id="1533"/>
    <lineage>
        <taxon>Bacteria</taxon>
        <taxon>Bacillati</taxon>
        <taxon>Bacillota</taxon>
        <taxon>Clostridia</taxon>
        <taxon>Eubacteriales</taxon>
        <taxon>Clostridiaceae</taxon>
        <taxon>Clostridium</taxon>
    </lineage>
</organism>
<name>A0A1M4VV89_9CLOT</name>
<reference evidence="3 4" key="1">
    <citation type="submission" date="2016-11" db="EMBL/GenBank/DDBJ databases">
        <authorList>
            <person name="Jaros S."/>
            <person name="Januszkiewicz K."/>
            <person name="Wedrychowicz H."/>
        </authorList>
    </citation>
    <scope>NUCLEOTIDE SEQUENCE [LARGE SCALE GENOMIC DNA]</scope>
    <source>
        <strain evidence="3 4">DSM 2631</strain>
    </source>
</reference>
<gene>
    <name evidence="3" type="ORF">SAMN05443638_10939</name>
</gene>
<dbReference type="STRING" id="1533.SAMN05443638_10939"/>
<dbReference type="AlphaFoldDB" id="A0A1M4VV89"/>
<dbReference type="Gene3D" id="1.10.132.50">
    <property type="entry name" value="ATP synthase (C/AC39) subunit, domain 3"/>
    <property type="match status" value="2"/>
</dbReference>
<dbReference type="EMBL" id="FQVM01000009">
    <property type="protein sequence ID" value="SHE72858.1"/>
    <property type="molecule type" value="Genomic_DNA"/>
</dbReference>
<dbReference type="OrthoDB" id="9816136at2"/>
<keyword evidence="2" id="KW-0406">Ion transport</keyword>
<evidence type="ECO:0000313" key="3">
    <source>
        <dbReference type="EMBL" id="SHE72858.1"/>
    </source>
</evidence>
<evidence type="ECO:0000313" key="4">
    <source>
        <dbReference type="Proteomes" id="UP000184035"/>
    </source>
</evidence>
<dbReference type="InterPro" id="IPR036079">
    <property type="entry name" value="ATPase_csu/dsu_sf"/>
</dbReference>
<dbReference type="SUPFAM" id="SSF103486">
    <property type="entry name" value="V-type ATP synthase subunit C"/>
    <property type="match status" value="1"/>
</dbReference>
<dbReference type="GO" id="GO:0046961">
    <property type="term" value="F:proton-transporting ATPase activity, rotational mechanism"/>
    <property type="evidence" value="ECO:0007669"/>
    <property type="project" value="InterPro"/>
</dbReference>
<accession>A0A1M4VV89</accession>